<feature type="domain" description="CBM20" evidence="1">
    <location>
        <begin position="184"/>
        <end position="333"/>
    </location>
</feature>
<reference evidence="2 3" key="1">
    <citation type="submission" date="2015-07" db="EMBL/GenBank/DDBJ databases">
        <title>Genome sequence of Levilinea saccharolytica DSM 16555.</title>
        <authorList>
            <person name="Hemp J."/>
            <person name="Ward L.M."/>
            <person name="Pace L.A."/>
            <person name="Fischer W.W."/>
        </authorList>
    </citation>
    <scope>NUCLEOTIDE SEQUENCE [LARGE SCALE GENOMIC DNA]</scope>
    <source>
        <strain evidence="2 3">KIBI-1</strain>
    </source>
</reference>
<accession>A0A0P6Y7V0</accession>
<evidence type="ECO:0000313" key="2">
    <source>
        <dbReference type="EMBL" id="KPL84971.1"/>
    </source>
</evidence>
<sequence>MLRWAGTGPGLQNVALEILDEVTGLSLNPQRYGMESQGNNTFKVTIPIPAGSLIKYRYILAGSPPVMEAYAADQAVRYRMAYITSAQEIQDVVVGWTDRAVGVKNAGRIIGKIVDAATRAPIPDVLVCSGGQQALSSADGYFILEGLAPGTHNLVAYPINGSHQPFQQGALIAENATTPAEFALSPSKMIQVLFLVKIPDSDPNAVVRLVGSLYGLGNMHGDLAGGISAPASRAPVMTRMPDGRYSLLTSLPAGWDLRYKYTLGDGFWNAEHRGDGKFQTRQVILPQQDVVIEDVVETWKSGGSSAPIQFSATVPANTPETDIISIQFNPYGSPGGWTEPIPMWKHRGREWRFTLYSPLGMLREVGYRYCRNDQCGAADDAATKGVKANGFPFSTSPIQQLFQDDIANWAWMKKPSQPTAVVAMNITPRDRSFWVGVELYQRDAYRPSWLTYSIEGFKNIQNIGGKQVVLSPTWTFTRETPPILQPSAGKDPLAYDTLALLQQAKANQLDGVLFPRVRANKTLSKWWAEAKRDDSWWQSWFDRYTEFLRHQAALAQQTGASAIILGDPGVAPAFPAGALSDGSLSGVPDDALDRWVNLIDQVRGLYKGEILWAVNASETPPPQEILVKVDRIYLLWSVPLSASMELDPSAMAAEAGHQLDEKALPLVQSTGKGVVLGMEYPSAQGAASGCVLAKDACVRFENLYPLHPDQPDAVINLDEQTQAYNAVLAAVNQREWITGILSRGFYVPALLVDKSASVYGKPAADVLWYWFPRLSGQPES</sequence>
<dbReference type="CDD" id="cd19608">
    <property type="entry name" value="GH113_mannanase-like"/>
    <property type="match status" value="1"/>
</dbReference>
<name>A0A0P6Y7V0_9CHLR</name>
<dbReference type="Gene3D" id="2.60.40.1120">
    <property type="entry name" value="Carboxypeptidase-like, regulatory domain"/>
    <property type="match status" value="1"/>
</dbReference>
<dbReference type="PROSITE" id="PS51166">
    <property type="entry name" value="CBM20"/>
    <property type="match status" value="1"/>
</dbReference>
<protein>
    <recommendedName>
        <fullName evidence="1">CBM20 domain-containing protein</fullName>
    </recommendedName>
</protein>
<evidence type="ECO:0000313" key="3">
    <source>
        <dbReference type="Proteomes" id="UP000050501"/>
    </source>
</evidence>
<dbReference type="STRING" id="229921.ADN01_06165"/>
<dbReference type="AlphaFoldDB" id="A0A0P6Y7V0"/>
<keyword evidence="3" id="KW-1185">Reference proteome</keyword>
<dbReference type="EMBL" id="LGCM01000027">
    <property type="protein sequence ID" value="KPL84971.1"/>
    <property type="molecule type" value="Genomic_DNA"/>
</dbReference>
<dbReference type="InterPro" id="IPR013784">
    <property type="entry name" value="Carb-bd-like_fold"/>
</dbReference>
<dbReference type="OrthoDB" id="139449at2"/>
<evidence type="ECO:0000259" key="1">
    <source>
        <dbReference type="PROSITE" id="PS51166"/>
    </source>
</evidence>
<dbReference type="SUPFAM" id="SSF49452">
    <property type="entry name" value="Starch-binding domain-like"/>
    <property type="match status" value="2"/>
</dbReference>
<proteinExistence type="predicted"/>
<dbReference type="GO" id="GO:2001070">
    <property type="term" value="F:starch binding"/>
    <property type="evidence" value="ECO:0007669"/>
    <property type="project" value="InterPro"/>
</dbReference>
<gene>
    <name evidence="2" type="ORF">ADN01_06165</name>
</gene>
<dbReference type="InterPro" id="IPR002044">
    <property type="entry name" value="CBM20"/>
</dbReference>
<dbReference type="Proteomes" id="UP000050501">
    <property type="component" value="Unassembled WGS sequence"/>
</dbReference>
<dbReference type="RefSeq" id="WP_062418434.1">
    <property type="nucleotide sequence ID" value="NZ_LGCM01000027.1"/>
</dbReference>
<comment type="caution">
    <text evidence="2">The sequence shown here is derived from an EMBL/GenBank/DDBJ whole genome shotgun (WGS) entry which is preliminary data.</text>
</comment>
<organism evidence="2 3">
    <name type="scientific">Levilinea saccharolytica</name>
    <dbReference type="NCBI Taxonomy" id="229921"/>
    <lineage>
        <taxon>Bacteria</taxon>
        <taxon>Bacillati</taxon>
        <taxon>Chloroflexota</taxon>
        <taxon>Anaerolineae</taxon>
        <taxon>Anaerolineales</taxon>
        <taxon>Anaerolineaceae</taxon>
        <taxon>Levilinea</taxon>
    </lineage>
</organism>
<dbReference type="Gene3D" id="3.20.20.80">
    <property type="entry name" value="Glycosidases"/>
    <property type="match status" value="1"/>
</dbReference>